<dbReference type="GO" id="GO:0003682">
    <property type="term" value="F:chromatin binding"/>
    <property type="evidence" value="ECO:0007669"/>
    <property type="project" value="TreeGrafter"/>
</dbReference>
<feature type="domain" description="Amine oxidase" evidence="2">
    <location>
        <begin position="62"/>
        <end position="524"/>
    </location>
</feature>
<dbReference type="SUPFAM" id="SSF54373">
    <property type="entry name" value="FAD-linked reductases, C-terminal domain"/>
    <property type="match status" value="1"/>
</dbReference>
<evidence type="ECO:0000313" key="4">
    <source>
        <dbReference type="Proteomes" id="UP000749293"/>
    </source>
</evidence>
<evidence type="ECO:0000313" key="3">
    <source>
        <dbReference type="EMBL" id="KAF4124289.1"/>
    </source>
</evidence>
<accession>A0A9P4Z0A4</accession>
<dbReference type="EMBL" id="JAANYQ010000004">
    <property type="protein sequence ID" value="KAF4124289.1"/>
    <property type="molecule type" value="Genomic_DNA"/>
</dbReference>
<dbReference type="GO" id="GO:0006338">
    <property type="term" value="P:chromatin remodeling"/>
    <property type="evidence" value="ECO:0007669"/>
    <property type="project" value="TreeGrafter"/>
</dbReference>
<name>A0A9P4Z0A4_9HYPO</name>
<dbReference type="GO" id="GO:0016491">
    <property type="term" value="F:oxidoreductase activity"/>
    <property type="evidence" value="ECO:0007669"/>
    <property type="project" value="InterPro"/>
</dbReference>
<keyword evidence="4" id="KW-1185">Reference proteome</keyword>
<dbReference type="RefSeq" id="XP_035322941.1">
    <property type="nucleotide sequence ID" value="XM_035466929.1"/>
</dbReference>
<feature type="region of interest" description="Disordered" evidence="1">
    <location>
        <begin position="1"/>
        <end position="23"/>
    </location>
</feature>
<dbReference type="AlphaFoldDB" id="A0A9P4Z0A4"/>
<dbReference type="OrthoDB" id="5046242at2759"/>
<dbReference type="InterPro" id="IPR036188">
    <property type="entry name" value="FAD/NAD-bd_sf"/>
</dbReference>
<dbReference type="PANTHER" id="PTHR10742">
    <property type="entry name" value="FLAVIN MONOAMINE OXIDASE"/>
    <property type="match status" value="1"/>
</dbReference>
<gene>
    <name evidence="3" type="ORF">GMORB2_4955</name>
</gene>
<feature type="non-terminal residue" evidence="3">
    <location>
        <position position="1"/>
    </location>
</feature>
<dbReference type="GO" id="GO:0050660">
    <property type="term" value="F:flavin adenine dinucleotide binding"/>
    <property type="evidence" value="ECO:0007669"/>
    <property type="project" value="TreeGrafter"/>
</dbReference>
<comment type="caution">
    <text evidence="3">The sequence shown here is derived from an EMBL/GenBank/DDBJ whole genome shotgun (WGS) entry which is preliminary data.</text>
</comment>
<evidence type="ECO:0000259" key="2">
    <source>
        <dbReference type="Pfam" id="PF01593"/>
    </source>
</evidence>
<dbReference type="InterPro" id="IPR002937">
    <property type="entry name" value="Amino_oxidase"/>
</dbReference>
<dbReference type="GeneID" id="55971183"/>
<reference evidence="3" key="1">
    <citation type="submission" date="2020-03" db="EMBL/GenBank/DDBJ databases">
        <title>Site-based positive gene gene selection in Geosmithia morbida across the United States reveals a broad range of putative effectors and factors for local host and environmental adapation.</title>
        <authorList>
            <person name="Onufrak A."/>
            <person name="Murdoch R.W."/>
            <person name="Gazis R."/>
            <person name="Huff M."/>
            <person name="Staton M."/>
            <person name="Klingeman W."/>
            <person name="Hadziabdic D."/>
        </authorList>
    </citation>
    <scope>NUCLEOTIDE SEQUENCE</scope>
    <source>
        <strain evidence="3">1262</strain>
    </source>
</reference>
<dbReference type="Pfam" id="PF01593">
    <property type="entry name" value="Amino_oxidase"/>
    <property type="match status" value="1"/>
</dbReference>
<sequence>SYITNAYSPCHTSPSNRSSSRIYRDLRPTQSHDIEEPGTMSSPEIAQVNSRRAHIGIVGAGLAGLRCADILLQKGFEVTVVEGRDRVGGRMHQEKLPNGHWVDMGPNWIHGTEDNPMLDLAKKTGVETGLCDDNTNVFDDTGRLLALEKGEAYSTIMWEIIGDAFKHAEEKSDDIGSEESLYDFFLERVVTKVPETEEDWRRKRQIVMHLSEAWSAYIGTHVTKQSLRFLWLEECIEGENLFCAGTYRKVLEHVAKPALSGADMILGTVADKITYRTDPQDRVKIDTSDGRRLEFDHVVVTSPLGWLKQHLDAFEPALPARLIQAINSIGYGSLEKVTGNIEQVYITFPEAFWHPKNDTEAKVKGFIQWLSPNYAPDTNPYRWNQEAVELANLGPETSHSTILFYTYGDQSAYITSKLSDKDEAEKRRFLADFFEPYYTRLPGYVEGEPRCQPISFLATNWLSDELAGHGSYSNFQVGLTEADEDIETMRYGIPEKGLWLAGEHTAPFVALATATGAYWSGESVGKRIAEMYSATSSEP</sequence>
<dbReference type="PANTHER" id="PTHR10742:SF414">
    <property type="entry name" value="CONTAINING AMINE OXIDASE, PUTATIVE (AFU_ORTHOLOGUE AFUA_3G12150)-RELATED"/>
    <property type="match status" value="1"/>
</dbReference>
<dbReference type="InterPro" id="IPR050281">
    <property type="entry name" value="Flavin_monoamine_oxidase"/>
</dbReference>
<protein>
    <submittedName>
        <fullName evidence="3">NADPH-dependent 2,4-dienoyl-CoA reductase, sulfur reductase</fullName>
    </submittedName>
</protein>
<dbReference type="PRINTS" id="PR00419">
    <property type="entry name" value="ADXRDTASE"/>
</dbReference>
<dbReference type="Gene3D" id="3.50.50.60">
    <property type="entry name" value="FAD/NAD(P)-binding domain"/>
    <property type="match status" value="1"/>
</dbReference>
<evidence type="ECO:0000256" key="1">
    <source>
        <dbReference type="SAM" id="MobiDB-lite"/>
    </source>
</evidence>
<dbReference type="SUPFAM" id="SSF51905">
    <property type="entry name" value="FAD/NAD(P)-binding domain"/>
    <property type="match status" value="1"/>
</dbReference>
<organism evidence="3 4">
    <name type="scientific">Geosmithia morbida</name>
    <dbReference type="NCBI Taxonomy" id="1094350"/>
    <lineage>
        <taxon>Eukaryota</taxon>
        <taxon>Fungi</taxon>
        <taxon>Dikarya</taxon>
        <taxon>Ascomycota</taxon>
        <taxon>Pezizomycotina</taxon>
        <taxon>Sordariomycetes</taxon>
        <taxon>Hypocreomycetidae</taxon>
        <taxon>Hypocreales</taxon>
        <taxon>Bionectriaceae</taxon>
        <taxon>Geosmithia</taxon>
    </lineage>
</organism>
<dbReference type="Gene3D" id="3.90.660.10">
    <property type="match status" value="1"/>
</dbReference>
<dbReference type="Proteomes" id="UP000749293">
    <property type="component" value="Unassembled WGS sequence"/>
</dbReference>
<proteinExistence type="predicted"/>
<feature type="compositionally biased region" description="Polar residues" evidence="1">
    <location>
        <begin position="1"/>
        <end position="21"/>
    </location>
</feature>